<dbReference type="Proteomes" id="UP001152658">
    <property type="component" value="Unassembled WGS sequence"/>
</dbReference>
<evidence type="ECO:0000313" key="1">
    <source>
        <dbReference type="EMBL" id="CAH8241645.1"/>
    </source>
</evidence>
<protein>
    <submittedName>
        <fullName evidence="1">Uncharacterized protein</fullName>
    </submittedName>
</protein>
<dbReference type="EMBL" id="CALYLK010000139">
    <property type="protein sequence ID" value="CAH8241645.1"/>
    <property type="molecule type" value="Genomic_DNA"/>
</dbReference>
<comment type="caution">
    <text evidence="1">The sequence shown here is derived from an EMBL/GenBank/DDBJ whole genome shotgun (WGS) entry which is preliminary data.</text>
</comment>
<keyword evidence="2" id="KW-1185">Reference proteome</keyword>
<sequence length="43" mass="4875">MFKKCIEIKQSTVQTTPTGLTRTINTTKTLTHSQKIVCHGDRQ</sequence>
<organism evidence="1 2">
    <name type="scientific">Vibrio aestuarianus</name>
    <dbReference type="NCBI Taxonomy" id="28171"/>
    <lineage>
        <taxon>Bacteria</taxon>
        <taxon>Pseudomonadati</taxon>
        <taxon>Pseudomonadota</taxon>
        <taxon>Gammaproteobacteria</taxon>
        <taxon>Vibrionales</taxon>
        <taxon>Vibrionaceae</taxon>
        <taxon>Vibrio</taxon>
    </lineage>
</organism>
<proteinExistence type="predicted"/>
<evidence type="ECO:0000313" key="2">
    <source>
        <dbReference type="Proteomes" id="UP001152658"/>
    </source>
</evidence>
<accession>A0ABN8TVK1</accession>
<name>A0ABN8TVK1_9VIBR</name>
<gene>
    <name evidence="1" type="ORF">VAE063_980086</name>
</gene>
<reference evidence="1" key="1">
    <citation type="submission" date="2022-06" db="EMBL/GenBank/DDBJ databases">
        <authorList>
            <person name="Goudenege D."/>
            <person name="Le Roux F."/>
        </authorList>
    </citation>
    <scope>NUCLEOTIDE SEQUENCE</scope>
    <source>
        <strain evidence="1">12-063</strain>
    </source>
</reference>